<accession>A0ABQ4KGS4</accession>
<proteinExistence type="predicted"/>
<evidence type="ECO:0000313" key="2">
    <source>
        <dbReference type="EMBL" id="GIN57097.1"/>
    </source>
</evidence>
<evidence type="ECO:0000259" key="1">
    <source>
        <dbReference type="PROSITE" id="PS51819"/>
    </source>
</evidence>
<dbReference type="EMBL" id="BORB01000009">
    <property type="protein sequence ID" value="GIN57097.1"/>
    <property type="molecule type" value="Genomic_DNA"/>
</dbReference>
<dbReference type="InterPro" id="IPR037523">
    <property type="entry name" value="VOC_core"/>
</dbReference>
<sequence length="116" mass="13398">MKWHHAGIEVRNLDDSIHFYERMFDFTIEQFLTLSCEKIAFLKNAGVRIELIESEVIPAPCNSVHISWQVEDIESWMKRLRGKGLSPSEGPYALKSGWVTVFYEGLDGEIIELIQL</sequence>
<protein>
    <recommendedName>
        <fullName evidence="1">VOC domain-containing protein</fullName>
    </recommendedName>
</protein>
<feature type="domain" description="VOC" evidence="1">
    <location>
        <begin position="2"/>
        <end position="116"/>
    </location>
</feature>
<evidence type="ECO:0000313" key="3">
    <source>
        <dbReference type="Proteomes" id="UP000679950"/>
    </source>
</evidence>
<keyword evidence="3" id="KW-1185">Reference proteome</keyword>
<dbReference type="RefSeq" id="WP_212965935.1">
    <property type="nucleotide sequence ID" value="NZ_BORB01000009.1"/>
</dbReference>
<dbReference type="SUPFAM" id="SSF54593">
    <property type="entry name" value="Glyoxalase/Bleomycin resistance protein/Dihydroxybiphenyl dioxygenase"/>
    <property type="match status" value="1"/>
</dbReference>
<dbReference type="Gene3D" id="3.10.180.10">
    <property type="entry name" value="2,3-Dihydroxybiphenyl 1,2-Dioxygenase, domain 1"/>
    <property type="match status" value="1"/>
</dbReference>
<name>A0ABQ4KGS4_9BACI</name>
<dbReference type="PROSITE" id="PS51819">
    <property type="entry name" value="VOC"/>
    <property type="match status" value="1"/>
</dbReference>
<dbReference type="InterPro" id="IPR004360">
    <property type="entry name" value="Glyas_Fos-R_dOase_dom"/>
</dbReference>
<dbReference type="InterPro" id="IPR029068">
    <property type="entry name" value="Glyas_Bleomycin-R_OHBP_Dase"/>
</dbReference>
<reference evidence="2 3" key="1">
    <citation type="submission" date="2021-03" db="EMBL/GenBank/DDBJ databases">
        <title>Antimicrobial resistance genes in bacteria isolated from Japanese honey, and their potential for conferring macrolide and lincosamide resistance in the American foulbrood pathogen Paenibacillus larvae.</title>
        <authorList>
            <person name="Okamoto M."/>
            <person name="Kumagai M."/>
            <person name="Kanamori H."/>
            <person name="Takamatsu D."/>
        </authorList>
    </citation>
    <scope>NUCLEOTIDE SEQUENCE [LARGE SCALE GENOMIC DNA]</scope>
    <source>
        <strain evidence="2 3">J8TS2</strain>
    </source>
</reference>
<gene>
    <name evidence="2" type="ORF">J8TS2_14160</name>
</gene>
<organism evidence="2 3">
    <name type="scientific">Lederbergia ruris</name>
    <dbReference type="NCBI Taxonomy" id="217495"/>
    <lineage>
        <taxon>Bacteria</taxon>
        <taxon>Bacillati</taxon>
        <taxon>Bacillota</taxon>
        <taxon>Bacilli</taxon>
        <taxon>Bacillales</taxon>
        <taxon>Bacillaceae</taxon>
        <taxon>Lederbergia</taxon>
    </lineage>
</organism>
<comment type="caution">
    <text evidence="2">The sequence shown here is derived from an EMBL/GenBank/DDBJ whole genome shotgun (WGS) entry which is preliminary data.</text>
</comment>
<dbReference type="Proteomes" id="UP000679950">
    <property type="component" value="Unassembled WGS sequence"/>
</dbReference>
<dbReference type="Pfam" id="PF00903">
    <property type="entry name" value="Glyoxalase"/>
    <property type="match status" value="1"/>
</dbReference>